<name>A0AAD6UYD6_9AGAR</name>
<protein>
    <submittedName>
        <fullName evidence="1">Uncharacterized protein</fullName>
    </submittedName>
</protein>
<sequence>MSSSSRSTLFLVGVSSWMLSQVKRRHSPVIVPAEGIPGGQWCGVCVWVECKLSVRQARGYGCGRAGCGRGCGHGNEQAQARGAGAAGGRRQAAEYQRRVARGAGTVAAAGCVTCGGRLCNRQARACTLCGAGAGASVAQAHRENHVERVERAEEQLEHGDASGGAWWVFSGGEWVDAGFGVGVAGEVGVSVDVVRAKSAHGGGAWVDAGFGVAAAWAKSAGQVNVGLETGLIQGVLGAEPECPDVGLGVLKARRT</sequence>
<evidence type="ECO:0000313" key="1">
    <source>
        <dbReference type="EMBL" id="KAJ7192958.1"/>
    </source>
</evidence>
<reference evidence="1" key="1">
    <citation type="submission" date="2023-03" db="EMBL/GenBank/DDBJ databases">
        <title>Massive genome expansion in bonnet fungi (Mycena s.s.) driven by repeated elements and novel gene families across ecological guilds.</title>
        <authorList>
            <consortium name="Lawrence Berkeley National Laboratory"/>
            <person name="Harder C.B."/>
            <person name="Miyauchi S."/>
            <person name="Viragh M."/>
            <person name="Kuo A."/>
            <person name="Thoen E."/>
            <person name="Andreopoulos B."/>
            <person name="Lu D."/>
            <person name="Skrede I."/>
            <person name="Drula E."/>
            <person name="Henrissat B."/>
            <person name="Morin E."/>
            <person name="Kohler A."/>
            <person name="Barry K."/>
            <person name="LaButti K."/>
            <person name="Morin E."/>
            <person name="Salamov A."/>
            <person name="Lipzen A."/>
            <person name="Mereny Z."/>
            <person name="Hegedus B."/>
            <person name="Baldrian P."/>
            <person name="Stursova M."/>
            <person name="Weitz H."/>
            <person name="Taylor A."/>
            <person name="Grigoriev I.V."/>
            <person name="Nagy L.G."/>
            <person name="Martin F."/>
            <person name="Kauserud H."/>
        </authorList>
    </citation>
    <scope>NUCLEOTIDE SEQUENCE</scope>
    <source>
        <strain evidence="1">9144</strain>
    </source>
</reference>
<evidence type="ECO:0000313" key="2">
    <source>
        <dbReference type="Proteomes" id="UP001219525"/>
    </source>
</evidence>
<organism evidence="1 2">
    <name type="scientific">Mycena pura</name>
    <dbReference type="NCBI Taxonomy" id="153505"/>
    <lineage>
        <taxon>Eukaryota</taxon>
        <taxon>Fungi</taxon>
        <taxon>Dikarya</taxon>
        <taxon>Basidiomycota</taxon>
        <taxon>Agaricomycotina</taxon>
        <taxon>Agaricomycetes</taxon>
        <taxon>Agaricomycetidae</taxon>
        <taxon>Agaricales</taxon>
        <taxon>Marasmiineae</taxon>
        <taxon>Mycenaceae</taxon>
        <taxon>Mycena</taxon>
    </lineage>
</organism>
<keyword evidence="2" id="KW-1185">Reference proteome</keyword>
<proteinExistence type="predicted"/>
<accession>A0AAD6UYD6</accession>
<dbReference type="AlphaFoldDB" id="A0AAD6UYD6"/>
<comment type="caution">
    <text evidence="1">The sequence shown here is derived from an EMBL/GenBank/DDBJ whole genome shotgun (WGS) entry which is preliminary data.</text>
</comment>
<gene>
    <name evidence="1" type="ORF">GGX14DRAFT_405872</name>
</gene>
<dbReference type="EMBL" id="JARJCW010000113">
    <property type="protein sequence ID" value="KAJ7192958.1"/>
    <property type="molecule type" value="Genomic_DNA"/>
</dbReference>
<dbReference type="Proteomes" id="UP001219525">
    <property type="component" value="Unassembled WGS sequence"/>
</dbReference>